<keyword evidence="3" id="KW-1185">Reference proteome</keyword>
<evidence type="ECO:0000313" key="3">
    <source>
        <dbReference type="Proteomes" id="UP000318288"/>
    </source>
</evidence>
<keyword evidence="1" id="KW-0472">Membrane</keyword>
<dbReference type="Proteomes" id="UP000318288">
    <property type="component" value="Unassembled WGS sequence"/>
</dbReference>
<reference evidence="2 3" key="1">
    <citation type="submission" date="2019-02" db="EMBL/GenBank/DDBJ databases">
        <title>Deep-cultivation of Planctomycetes and their phenomic and genomic characterization uncovers novel biology.</title>
        <authorList>
            <person name="Wiegand S."/>
            <person name="Jogler M."/>
            <person name="Boedeker C."/>
            <person name="Pinto D."/>
            <person name="Vollmers J."/>
            <person name="Rivas-Marin E."/>
            <person name="Kohn T."/>
            <person name="Peeters S.H."/>
            <person name="Heuer A."/>
            <person name="Rast P."/>
            <person name="Oberbeckmann S."/>
            <person name="Bunk B."/>
            <person name="Jeske O."/>
            <person name="Meyerdierks A."/>
            <person name="Storesund J.E."/>
            <person name="Kallscheuer N."/>
            <person name="Luecker S."/>
            <person name="Lage O.M."/>
            <person name="Pohl T."/>
            <person name="Merkel B.J."/>
            <person name="Hornburger P."/>
            <person name="Mueller R.-W."/>
            <person name="Bruemmer F."/>
            <person name="Labrenz M."/>
            <person name="Spormann A.M."/>
            <person name="Op Den Camp H."/>
            <person name="Overmann J."/>
            <person name="Amann R."/>
            <person name="Jetten M.S.M."/>
            <person name="Mascher T."/>
            <person name="Medema M.H."/>
            <person name="Devos D.P."/>
            <person name="Kaster A.-K."/>
            <person name="Ovreas L."/>
            <person name="Rohde M."/>
            <person name="Galperin M.Y."/>
            <person name="Jogler C."/>
        </authorList>
    </citation>
    <scope>NUCLEOTIDE SEQUENCE [LARGE SCALE GENOMIC DNA]</scope>
    <source>
        <strain evidence="2 3">Poly51</strain>
    </source>
</reference>
<proteinExistence type="predicted"/>
<dbReference type="OrthoDB" id="288675at2"/>
<accession>A0A5C6FLT3</accession>
<feature type="transmembrane region" description="Helical" evidence="1">
    <location>
        <begin position="12"/>
        <end position="32"/>
    </location>
</feature>
<evidence type="ECO:0000313" key="2">
    <source>
        <dbReference type="EMBL" id="TWU60784.1"/>
    </source>
</evidence>
<keyword evidence="1" id="KW-0812">Transmembrane</keyword>
<gene>
    <name evidence="2" type="ORF">Poly51_10650</name>
</gene>
<dbReference type="AlphaFoldDB" id="A0A5C6FLT3"/>
<evidence type="ECO:0000256" key="1">
    <source>
        <dbReference type="SAM" id="Phobius"/>
    </source>
</evidence>
<sequence length="160" mass="18211">MLTVPLPQRLKVSAIAFFATVTLGLLVWWSVASYKRSVEVARAKEAYSFLCDVRAAQYDHFERHGKFAESIDPLDLPRPIPTHFSCGKIEIEAGCGWSLKLARVGATLGCSEYELVFNERGFDEVRSRIDDQINPHQSATPLHVVRYRADDRREQTTDQR</sequence>
<organism evidence="2 3">
    <name type="scientific">Rubripirellula tenax</name>
    <dbReference type="NCBI Taxonomy" id="2528015"/>
    <lineage>
        <taxon>Bacteria</taxon>
        <taxon>Pseudomonadati</taxon>
        <taxon>Planctomycetota</taxon>
        <taxon>Planctomycetia</taxon>
        <taxon>Pirellulales</taxon>
        <taxon>Pirellulaceae</taxon>
        <taxon>Rubripirellula</taxon>
    </lineage>
</organism>
<dbReference type="RefSeq" id="WP_146454832.1">
    <property type="nucleotide sequence ID" value="NZ_SJPW01000001.1"/>
</dbReference>
<keyword evidence="1" id="KW-1133">Transmembrane helix</keyword>
<dbReference type="EMBL" id="SJPW01000001">
    <property type="protein sequence ID" value="TWU60784.1"/>
    <property type="molecule type" value="Genomic_DNA"/>
</dbReference>
<protein>
    <submittedName>
        <fullName evidence="2">Uncharacterized protein</fullName>
    </submittedName>
</protein>
<comment type="caution">
    <text evidence="2">The sequence shown here is derived from an EMBL/GenBank/DDBJ whole genome shotgun (WGS) entry which is preliminary data.</text>
</comment>
<name>A0A5C6FLT3_9BACT</name>